<keyword evidence="4 6" id="KW-0663">Pyridoxal phosphate</keyword>
<evidence type="ECO:0000256" key="5">
    <source>
        <dbReference type="ARBA" id="ARBA00023239"/>
    </source>
</evidence>
<protein>
    <submittedName>
        <fullName evidence="8">Histidine decarboxylase</fullName>
    </submittedName>
</protein>
<organism evidence="8 9">
    <name type="scientific">Burkholderia territorii</name>
    <dbReference type="NCBI Taxonomy" id="1503055"/>
    <lineage>
        <taxon>Bacteria</taxon>
        <taxon>Pseudomonadati</taxon>
        <taxon>Pseudomonadota</taxon>
        <taxon>Betaproteobacteria</taxon>
        <taxon>Burkholderiales</taxon>
        <taxon>Burkholderiaceae</taxon>
        <taxon>Burkholderia</taxon>
        <taxon>Burkholderia cepacia complex</taxon>
    </lineage>
</organism>
<dbReference type="NCBIfam" id="NF002748">
    <property type="entry name" value="PRK02769.1"/>
    <property type="match status" value="1"/>
</dbReference>
<dbReference type="InterPro" id="IPR015421">
    <property type="entry name" value="PyrdxlP-dep_Trfase_major"/>
</dbReference>
<dbReference type="InterPro" id="IPR051151">
    <property type="entry name" value="Group_II_Decarboxylase"/>
</dbReference>
<sequence>MLTKHDLRRLDALYQVLEQATERFLGYPVSKDFEMASLARFLRFPLNNLGDPFVDSTFAVGTRELEREVVDFIAELLRAPAGETWGYVTNGGTEGNLYGLYLARELLPRGIVYFSEETHYSVAKNIHFLGLRSITIRSQLNGEIDYEDLAETLRINRDKPATIFANIGTTMTEARDDIGTIKGILNRLAIHDYYIHSDAALCGGFAPFLQPRPAFDFADGADSVSISGHKFFGSPMPCGIVIARKRHVERIARSIGYIGSLDTTITGSRNGFTPLVLWYRIKELGVEGLRQRAASALELAAYAEARMKDAGIPAWRNPQALTVVFPKVSDALKGRWQLATQGDQSHLIVMPNVTCAQIDALIDEMITERHDIRNVTNPLSVLE</sequence>
<feature type="modified residue" description="N6-(pyridoxal phosphate)lysine" evidence="6">
    <location>
        <position position="230"/>
    </location>
</feature>
<dbReference type="PANTHER" id="PTHR46101">
    <property type="match status" value="1"/>
</dbReference>
<name>A0A108F2Q0_9BURK</name>
<dbReference type="EMBL" id="LPLZ01000017">
    <property type="protein sequence ID" value="KWN21996.1"/>
    <property type="molecule type" value="Genomic_DNA"/>
</dbReference>
<reference evidence="8 9" key="1">
    <citation type="submission" date="2015-11" db="EMBL/GenBank/DDBJ databases">
        <title>Expanding the genomic diversity of Burkholderia species for the development of highly accurate diagnostics.</title>
        <authorList>
            <person name="Sahl J."/>
            <person name="Keim P."/>
            <person name="Wagner D."/>
        </authorList>
    </citation>
    <scope>NUCLEOTIDE SEQUENCE [LARGE SCALE GENOMIC DNA]</scope>
    <source>
        <strain evidence="8 9">MSMB793WGS</strain>
    </source>
</reference>
<evidence type="ECO:0000256" key="3">
    <source>
        <dbReference type="ARBA" id="ARBA00022793"/>
    </source>
</evidence>
<evidence type="ECO:0000256" key="2">
    <source>
        <dbReference type="ARBA" id="ARBA00009533"/>
    </source>
</evidence>
<evidence type="ECO:0000256" key="7">
    <source>
        <dbReference type="RuleBase" id="RU000382"/>
    </source>
</evidence>
<dbReference type="GO" id="GO:0030170">
    <property type="term" value="F:pyridoxal phosphate binding"/>
    <property type="evidence" value="ECO:0007669"/>
    <property type="project" value="InterPro"/>
</dbReference>
<evidence type="ECO:0000256" key="6">
    <source>
        <dbReference type="PIRSR" id="PIRSR602129-50"/>
    </source>
</evidence>
<dbReference type="GO" id="GO:0016831">
    <property type="term" value="F:carboxy-lyase activity"/>
    <property type="evidence" value="ECO:0007669"/>
    <property type="project" value="UniProtKB-KW"/>
</dbReference>
<proteinExistence type="inferred from homology"/>
<dbReference type="Proteomes" id="UP000068016">
    <property type="component" value="Unassembled WGS sequence"/>
</dbReference>
<dbReference type="Pfam" id="PF00282">
    <property type="entry name" value="Pyridoxal_deC"/>
    <property type="match status" value="1"/>
</dbReference>
<dbReference type="InterPro" id="IPR021115">
    <property type="entry name" value="Pyridoxal-P_BS"/>
</dbReference>
<keyword evidence="3" id="KW-0210">Decarboxylase</keyword>
<dbReference type="RefSeq" id="WP_060346254.1">
    <property type="nucleotide sequence ID" value="NZ_LPLZ01000017.1"/>
</dbReference>
<evidence type="ECO:0000256" key="1">
    <source>
        <dbReference type="ARBA" id="ARBA00001933"/>
    </source>
</evidence>
<evidence type="ECO:0000313" key="9">
    <source>
        <dbReference type="Proteomes" id="UP000068016"/>
    </source>
</evidence>
<evidence type="ECO:0000256" key="4">
    <source>
        <dbReference type="ARBA" id="ARBA00022898"/>
    </source>
</evidence>
<dbReference type="AlphaFoldDB" id="A0A108F2Q0"/>
<dbReference type="GO" id="GO:0019752">
    <property type="term" value="P:carboxylic acid metabolic process"/>
    <property type="evidence" value="ECO:0007669"/>
    <property type="project" value="InterPro"/>
</dbReference>
<comment type="cofactor">
    <cofactor evidence="1 6 7">
        <name>pyridoxal 5'-phosphate</name>
        <dbReference type="ChEBI" id="CHEBI:597326"/>
    </cofactor>
</comment>
<dbReference type="PANTHER" id="PTHR46101:SF2">
    <property type="entry name" value="SERINE DECARBOXYLASE"/>
    <property type="match status" value="1"/>
</dbReference>
<dbReference type="Gene3D" id="3.40.640.10">
    <property type="entry name" value="Type I PLP-dependent aspartate aminotransferase-like (Major domain)"/>
    <property type="match status" value="1"/>
</dbReference>
<dbReference type="InterPro" id="IPR015424">
    <property type="entry name" value="PyrdxlP-dep_Trfase"/>
</dbReference>
<dbReference type="InterPro" id="IPR002129">
    <property type="entry name" value="PyrdxlP-dep_de-COase"/>
</dbReference>
<evidence type="ECO:0000313" key="8">
    <source>
        <dbReference type="EMBL" id="KWN21996.1"/>
    </source>
</evidence>
<accession>A0A108F2Q0</accession>
<comment type="caution">
    <text evidence="8">The sequence shown here is derived from an EMBL/GenBank/DDBJ whole genome shotgun (WGS) entry which is preliminary data.</text>
</comment>
<dbReference type="SUPFAM" id="SSF53383">
    <property type="entry name" value="PLP-dependent transferases"/>
    <property type="match status" value="1"/>
</dbReference>
<keyword evidence="5 7" id="KW-0456">Lyase</keyword>
<comment type="similarity">
    <text evidence="2 7">Belongs to the group II decarboxylase family.</text>
</comment>
<dbReference type="PROSITE" id="PS00392">
    <property type="entry name" value="DDC_GAD_HDC_YDC"/>
    <property type="match status" value="1"/>
</dbReference>
<gene>
    <name evidence="8" type="ORF">WT83_04805</name>
</gene>